<reference evidence="1 2" key="1">
    <citation type="submission" date="2019-08" db="EMBL/GenBank/DDBJ databases">
        <title>The genome of the soybean aphid Biotype 1, its phylome, world population structure and adaptation to the North American continent.</title>
        <authorList>
            <person name="Giordano R."/>
            <person name="Donthu R.K."/>
            <person name="Hernandez A.G."/>
            <person name="Wright C.L."/>
            <person name="Zimin A.V."/>
        </authorList>
    </citation>
    <scope>NUCLEOTIDE SEQUENCE [LARGE SCALE GENOMIC DNA]</scope>
    <source>
        <tissue evidence="1">Whole aphids</tissue>
    </source>
</reference>
<comment type="caution">
    <text evidence="1">The sequence shown here is derived from an EMBL/GenBank/DDBJ whole genome shotgun (WGS) entry which is preliminary data.</text>
</comment>
<dbReference type="AlphaFoldDB" id="A0A6G0TAF3"/>
<name>A0A6G0TAF3_APHGL</name>
<accession>A0A6G0TAF3</accession>
<proteinExistence type="predicted"/>
<keyword evidence="2" id="KW-1185">Reference proteome</keyword>
<dbReference type="EMBL" id="VYZN01000048">
    <property type="protein sequence ID" value="KAE9528765.1"/>
    <property type="molecule type" value="Genomic_DNA"/>
</dbReference>
<sequence length="243" mass="27691">MSQTDFFDFSNLLKGPLMVHKLNTDKEQFKWQPVSWLQYTKTHKGVLNYKTTLEENEPFKTLSFLRRGNKKKKDLLDLLPLISPIFHQFYSDLKTTNETQDNDPDIDELFNNKNNFPWKSILKGEKIVTSTMSNRRKIIKLECIIKSDSTSSDRDSSPPAGDSLSTPISSVSSALAVNVISSDNPNLSFTQNSDTSLIQNPGSSLTSKNSTLCYTQLPVSFRKNLDYLNSLCHSDQWTIFVYN</sequence>
<evidence type="ECO:0000313" key="1">
    <source>
        <dbReference type="EMBL" id="KAE9528765.1"/>
    </source>
</evidence>
<evidence type="ECO:0000313" key="2">
    <source>
        <dbReference type="Proteomes" id="UP000475862"/>
    </source>
</evidence>
<protein>
    <submittedName>
        <fullName evidence="1">Uncharacterized protein</fullName>
    </submittedName>
</protein>
<organism evidence="1 2">
    <name type="scientific">Aphis glycines</name>
    <name type="common">Soybean aphid</name>
    <dbReference type="NCBI Taxonomy" id="307491"/>
    <lineage>
        <taxon>Eukaryota</taxon>
        <taxon>Metazoa</taxon>
        <taxon>Ecdysozoa</taxon>
        <taxon>Arthropoda</taxon>
        <taxon>Hexapoda</taxon>
        <taxon>Insecta</taxon>
        <taxon>Pterygota</taxon>
        <taxon>Neoptera</taxon>
        <taxon>Paraneoptera</taxon>
        <taxon>Hemiptera</taxon>
        <taxon>Sternorrhyncha</taxon>
        <taxon>Aphidomorpha</taxon>
        <taxon>Aphidoidea</taxon>
        <taxon>Aphididae</taxon>
        <taxon>Aphidini</taxon>
        <taxon>Aphis</taxon>
        <taxon>Aphis</taxon>
    </lineage>
</organism>
<dbReference type="OrthoDB" id="6593594at2759"/>
<dbReference type="Proteomes" id="UP000475862">
    <property type="component" value="Unassembled WGS sequence"/>
</dbReference>
<gene>
    <name evidence="1" type="ORF">AGLY_012340</name>
</gene>